<dbReference type="AlphaFoldDB" id="A0A0G1RVA4"/>
<dbReference type="Pfam" id="PF10099">
    <property type="entry name" value="RskA_C"/>
    <property type="match status" value="1"/>
</dbReference>
<comment type="caution">
    <text evidence="2">The sequence shown here is derived from an EMBL/GenBank/DDBJ whole genome shotgun (WGS) entry which is preliminary data.</text>
</comment>
<proteinExistence type="predicted"/>
<sequence>MVSVGLAVTAVVLGLVWWQGQQGKETVAPEMTLERSKMMESEVDLEAPMSESQKQKIEAELESAAETAVLDDVSGGQATGTAWRKFSDNFYHQVETTGLPSLEKGFFYEGWLVGEAGFFSTGRVWLEGDLGVLYYTADEDKTDFESVVITLEPEDGDPGPADHVLEGSF</sequence>
<organism evidence="2 3">
    <name type="scientific">Candidatus Beckwithbacteria bacterium GW2011_GWB1_47_15</name>
    <dbReference type="NCBI Taxonomy" id="1618371"/>
    <lineage>
        <taxon>Bacteria</taxon>
        <taxon>Candidatus Beckwithiibacteriota</taxon>
    </lineage>
</organism>
<feature type="domain" description="Anti-sigma K factor RskA C-terminal" evidence="1">
    <location>
        <begin position="6"/>
        <end position="161"/>
    </location>
</feature>
<name>A0A0G1RVA4_9BACT</name>
<evidence type="ECO:0000313" key="2">
    <source>
        <dbReference type="EMBL" id="KKU61224.1"/>
    </source>
</evidence>
<evidence type="ECO:0000313" key="3">
    <source>
        <dbReference type="Proteomes" id="UP000033860"/>
    </source>
</evidence>
<dbReference type="EMBL" id="LCNT01000004">
    <property type="protein sequence ID" value="KKU61224.1"/>
    <property type="molecule type" value="Genomic_DNA"/>
</dbReference>
<dbReference type="InterPro" id="IPR018764">
    <property type="entry name" value="RskA_C"/>
</dbReference>
<accession>A0A0G1RVA4</accession>
<dbReference type="Proteomes" id="UP000033860">
    <property type="component" value="Unassembled WGS sequence"/>
</dbReference>
<gene>
    <name evidence="2" type="ORF">UX85_C0004G0146</name>
</gene>
<protein>
    <recommendedName>
        <fullName evidence="1">Anti-sigma K factor RskA C-terminal domain-containing protein</fullName>
    </recommendedName>
</protein>
<dbReference type="GO" id="GO:0005886">
    <property type="term" value="C:plasma membrane"/>
    <property type="evidence" value="ECO:0007669"/>
    <property type="project" value="InterPro"/>
</dbReference>
<evidence type="ECO:0000259" key="1">
    <source>
        <dbReference type="Pfam" id="PF10099"/>
    </source>
</evidence>
<reference evidence="2 3" key="1">
    <citation type="journal article" date="2015" name="Nature">
        <title>rRNA introns, odd ribosomes, and small enigmatic genomes across a large radiation of phyla.</title>
        <authorList>
            <person name="Brown C.T."/>
            <person name="Hug L.A."/>
            <person name="Thomas B.C."/>
            <person name="Sharon I."/>
            <person name="Castelle C.J."/>
            <person name="Singh A."/>
            <person name="Wilkins M.J."/>
            <person name="Williams K.H."/>
            <person name="Banfield J.F."/>
        </authorList>
    </citation>
    <scope>NUCLEOTIDE SEQUENCE [LARGE SCALE GENOMIC DNA]</scope>
</reference>